<accession>A0A3Q1FH01</accession>
<evidence type="ECO:0000256" key="1">
    <source>
        <dbReference type="SAM" id="SignalP"/>
    </source>
</evidence>
<evidence type="ECO:0008006" key="4">
    <source>
        <dbReference type="Google" id="ProtNLM"/>
    </source>
</evidence>
<protein>
    <recommendedName>
        <fullName evidence="4">UPAR/Ly6 domain-containing protein</fullName>
    </recommendedName>
</protein>
<dbReference type="GeneTree" id="ENSGT01150000289707"/>
<dbReference type="Proteomes" id="UP000257200">
    <property type="component" value="Unplaced"/>
</dbReference>
<name>A0A3Q1FH01_9TELE</name>
<sequence length="88" mass="9632">MKTVVLALLVLVVVSQSEALRCYCGGLRDCPNSIETCYGDANTCVSAIITAGSHVNRFKGCYRFRDCLVINRPPYSTASCCMTDLCNR</sequence>
<reference evidence="2" key="1">
    <citation type="submission" date="2025-08" db="UniProtKB">
        <authorList>
            <consortium name="Ensembl"/>
        </authorList>
    </citation>
    <scope>IDENTIFICATION</scope>
</reference>
<dbReference type="Ensembl" id="ENSAPOT00000026308.1">
    <property type="protein sequence ID" value="ENSAPOP00000017126.1"/>
    <property type="gene ID" value="ENSAPOG00000020277.1"/>
</dbReference>
<dbReference type="SUPFAM" id="SSF57302">
    <property type="entry name" value="Snake toxin-like"/>
    <property type="match status" value="1"/>
</dbReference>
<dbReference type="InParanoid" id="A0A3Q1FH01"/>
<keyword evidence="3" id="KW-1185">Reference proteome</keyword>
<dbReference type="Gene3D" id="2.10.60.10">
    <property type="entry name" value="CD59"/>
    <property type="match status" value="1"/>
</dbReference>
<evidence type="ECO:0000313" key="2">
    <source>
        <dbReference type="Ensembl" id="ENSAPOP00000017126.1"/>
    </source>
</evidence>
<feature type="chain" id="PRO_5018579378" description="UPAR/Ly6 domain-containing protein" evidence="1">
    <location>
        <begin position="20"/>
        <end position="88"/>
    </location>
</feature>
<dbReference type="InterPro" id="IPR045860">
    <property type="entry name" value="Snake_toxin-like_sf"/>
</dbReference>
<reference evidence="2" key="2">
    <citation type="submission" date="2025-09" db="UniProtKB">
        <authorList>
            <consortium name="Ensembl"/>
        </authorList>
    </citation>
    <scope>IDENTIFICATION</scope>
</reference>
<keyword evidence="1" id="KW-0732">Signal</keyword>
<organism evidence="2 3">
    <name type="scientific">Acanthochromis polyacanthus</name>
    <name type="common">spiny chromis</name>
    <dbReference type="NCBI Taxonomy" id="80966"/>
    <lineage>
        <taxon>Eukaryota</taxon>
        <taxon>Metazoa</taxon>
        <taxon>Chordata</taxon>
        <taxon>Craniata</taxon>
        <taxon>Vertebrata</taxon>
        <taxon>Euteleostomi</taxon>
        <taxon>Actinopterygii</taxon>
        <taxon>Neopterygii</taxon>
        <taxon>Teleostei</taxon>
        <taxon>Neoteleostei</taxon>
        <taxon>Acanthomorphata</taxon>
        <taxon>Ovalentaria</taxon>
        <taxon>Pomacentridae</taxon>
        <taxon>Acanthochromis</taxon>
    </lineage>
</organism>
<dbReference type="AlphaFoldDB" id="A0A3Q1FH01"/>
<feature type="signal peptide" evidence="1">
    <location>
        <begin position="1"/>
        <end position="19"/>
    </location>
</feature>
<evidence type="ECO:0000313" key="3">
    <source>
        <dbReference type="Proteomes" id="UP000257200"/>
    </source>
</evidence>
<proteinExistence type="predicted"/>